<feature type="domain" description="Ketosynthase family 3 (KS3)" evidence="4">
    <location>
        <begin position="1"/>
        <end position="397"/>
    </location>
</feature>
<dbReference type="PANTHER" id="PTHR11712">
    <property type="entry name" value="POLYKETIDE SYNTHASE-RELATED"/>
    <property type="match status" value="1"/>
</dbReference>
<dbReference type="NCBIfam" id="NF006618">
    <property type="entry name" value="PRK09185.1"/>
    <property type="match status" value="1"/>
</dbReference>
<dbReference type="SUPFAM" id="SSF53901">
    <property type="entry name" value="Thiolase-like"/>
    <property type="match status" value="2"/>
</dbReference>
<dbReference type="PANTHER" id="PTHR11712:SF320">
    <property type="entry name" value="BETA-KETOACYL SYNTHASE"/>
    <property type="match status" value="1"/>
</dbReference>
<dbReference type="Pfam" id="PF02801">
    <property type="entry name" value="Ketoacyl-synt_C"/>
    <property type="match status" value="1"/>
</dbReference>
<accession>A0ABN1EPY0</accession>
<dbReference type="InterPro" id="IPR016039">
    <property type="entry name" value="Thiolase-like"/>
</dbReference>
<dbReference type="Pfam" id="PF00109">
    <property type="entry name" value="ketoacyl-synt"/>
    <property type="match status" value="1"/>
</dbReference>
<evidence type="ECO:0000313" key="5">
    <source>
        <dbReference type="EMBL" id="GAA0571444.1"/>
    </source>
</evidence>
<dbReference type="InterPro" id="IPR000794">
    <property type="entry name" value="Beta-ketoacyl_synthase"/>
</dbReference>
<dbReference type="InterPro" id="IPR018201">
    <property type="entry name" value="Ketoacyl_synth_AS"/>
</dbReference>
<evidence type="ECO:0000259" key="4">
    <source>
        <dbReference type="PROSITE" id="PS52004"/>
    </source>
</evidence>
<dbReference type="PROSITE" id="PS00606">
    <property type="entry name" value="KS3_1"/>
    <property type="match status" value="1"/>
</dbReference>
<comment type="similarity">
    <text evidence="1 3">Belongs to the thiolase-like superfamily. Beta-ketoacyl-ACP synthases family.</text>
</comment>
<dbReference type="RefSeq" id="WP_343893822.1">
    <property type="nucleotide sequence ID" value="NZ_BAAAFZ010000008.1"/>
</dbReference>
<keyword evidence="2 3" id="KW-0808">Transferase</keyword>
<evidence type="ECO:0000313" key="6">
    <source>
        <dbReference type="Proteomes" id="UP001501588"/>
    </source>
</evidence>
<reference evidence="5 6" key="1">
    <citation type="journal article" date="2019" name="Int. J. Syst. Evol. Microbiol.">
        <title>The Global Catalogue of Microorganisms (GCM) 10K type strain sequencing project: providing services to taxonomists for standard genome sequencing and annotation.</title>
        <authorList>
            <consortium name="The Broad Institute Genomics Platform"/>
            <consortium name="The Broad Institute Genome Sequencing Center for Infectious Disease"/>
            <person name="Wu L."/>
            <person name="Ma J."/>
        </authorList>
    </citation>
    <scope>NUCLEOTIDE SEQUENCE [LARGE SCALE GENOMIC DNA]</scope>
    <source>
        <strain evidence="5 6">JCM 9933</strain>
    </source>
</reference>
<evidence type="ECO:0000256" key="1">
    <source>
        <dbReference type="ARBA" id="ARBA00008467"/>
    </source>
</evidence>
<comment type="caution">
    <text evidence="5">The sequence shown here is derived from an EMBL/GenBank/DDBJ whole genome shotgun (WGS) entry which is preliminary data.</text>
</comment>
<dbReference type="InterPro" id="IPR014030">
    <property type="entry name" value="Ketoacyl_synth_N"/>
</dbReference>
<sequence length="405" mass="41292">MTRPLSMTASTTVSAVGAGREALRAALHERRGGLRPGDFPGGPEGVWIGRVPGVEAVALPPDLASYACRNNRLAEMALRIDGFADAVAEARERHGAHRVAVCLGTSTAGIEETERAYRRRSPPGGALPGDFDFARTHDLQSLPRYVRARLGLRGPALAISTACTSGARSFLEAAVLIEAGLVDAAVVGGVDTLCRMTLMGFNSLELLSRGGPCRPCAADRDGISIGEAAALVLLERAGDAPAASPLLLGGGASSDGHHMSSPHPDGLGAVAAMRAALDAAGLAPDAVDYVNLHGTGTRANDAMEDRAVAHVFGERGVPCSSIKGWTGHTLGASGALEAVAAGICVEDGLVPGCLGVEEADPEFRSDVATGNREAPVRRVLSNSFGFGGSNCALVIGQGRAASAPA</sequence>
<dbReference type="Proteomes" id="UP001501588">
    <property type="component" value="Unassembled WGS sequence"/>
</dbReference>
<gene>
    <name evidence="5" type="ORF">GCM10009416_07580</name>
</gene>
<organism evidence="5 6">
    <name type="scientific">Craurococcus roseus</name>
    <dbReference type="NCBI Taxonomy" id="77585"/>
    <lineage>
        <taxon>Bacteria</taxon>
        <taxon>Pseudomonadati</taxon>
        <taxon>Pseudomonadota</taxon>
        <taxon>Alphaproteobacteria</taxon>
        <taxon>Acetobacterales</taxon>
        <taxon>Acetobacteraceae</taxon>
        <taxon>Craurococcus</taxon>
    </lineage>
</organism>
<keyword evidence="6" id="KW-1185">Reference proteome</keyword>
<name>A0ABN1EPY0_9PROT</name>
<dbReference type="CDD" id="cd00834">
    <property type="entry name" value="KAS_I_II"/>
    <property type="match status" value="1"/>
</dbReference>
<protein>
    <submittedName>
        <fullName evidence="5">Beta-ketoacyl-[acyl-carrier-protein] synthase family protein</fullName>
    </submittedName>
</protein>
<dbReference type="EMBL" id="BAAAFZ010000008">
    <property type="protein sequence ID" value="GAA0571444.1"/>
    <property type="molecule type" value="Genomic_DNA"/>
</dbReference>
<proteinExistence type="inferred from homology"/>
<evidence type="ECO:0000256" key="3">
    <source>
        <dbReference type="RuleBase" id="RU003694"/>
    </source>
</evidence>
<evidence type="ECO:0000256" key="2">
    <source>
        <dbReference type="ARBA" id="ARBA00022679"/>
    </source>
</evidence>
<dbReference type="InterPro" id="IPR014031">
    <property type="entry name" value="Ketoacyl_synth_C"/>
</dbReference>
<dbReference type="Gene3D" id="3.40.47.10">
    <property type="match status" value="1"/>
</dbReference>
<dbReference type="InterPro" id="IPR020841">
    <property type="entry name" value="PKS_Beta-ketoAc_synthase_dom"/>
</dbReference>
<dbReference type="PROSITE" id="PS52004">
    <property type="entry name" value="KS3_2"/>
    <property type="match status" value="1"/>
</dbReference>
<dbReference type="SMART" id="SM00825">
    <property type="entry name" value="PKS_KS"/>
    <property type="match status" value="1"/>
</dbReference>